<reference evidence="2" key="2">
    <citation type="submission" date="2015-01" db="EMBL/GenBank/DDBJ databases">
        <title>Evolutionary Origins and Diversification of the Mycorrhizal Mutualists.</title>
        <authorList>
            <consortium name="DOE Joint Genome Institute"/>
            <consortium name="Mycorrhizal Genomics Consortium"/>
            <person name="Kohler A."/>
            <person name="Kuo A."/>
            <person name="Nagy L.G."/>
            <person name="Floudas D."/>
            <person name="Copeland A."/>
            <person name="Barry K.W."/>
            <person name="Cichocki N."/>
            <person name="Veneault-Fourrey C."/>
            <person name="LaButti K."/>
            <person name="Lindquist E.A."/>
            <person name="Lipzen A."/>
            <person name="Lundell T."/>
            <person name="Morin E."/>
            <person name="Murat C."/>
            <person name="Riley R."/>
            <person name="Ohm R."/>
            <person name="Sun H."/>
            <person name="Tunlid A."/>
            <person name="Henrissat B."/>
            <person name="Grigoriev I.V."/>
            <person name="Hibbett D.S."/>
            <person name="Martin F."/>
        </authorList>
    </citation>
    <scope>NUCLEOTIDE SEQUENCE [LARGE SCALE GENOMIC DNA]</scope>
    <source>
        <strain evidence="2">MUT 4182</strain>
    </source>
</reference>
<dbReference type="AlphaFoldDB" id="A0A0C3QEI5"/>
<name>A0A0C3QEI5_9AGAM</name>
<dbReference type="HOGENOM" id="CLU_2851361_0_0_1"/>
<dbReference type="EMBL" id="KN823085">
    <property type="protein sequence ID" value="KIO23424.1"/>
    <property type="molecule type" value="Genomic_DNA"/>
</dbReference>
<evidence type="ECO:0000313" key="2">
    <source>
        <dbReference type="Proteomes" id="UP000054248"/>
    </source>
</evidence>
<dbReference type="Proteomes" id="UP000054248">
    <property type="component" value="Unassembled WGS sequence"/>
</dbReference>
<sequence length="65" mass="6890">MEAIMEGEVAHLMEEEVVAHLMGAMGEEVVDGEEAAAAAAVEEAEVVEEGTACENHDRLGFERCG</sequence>
<reference evidence="1 2" key="1">
    <citation type="submission" date="2014-04" db="EMBL/GenBank/DDBJ databases">
        <authorList>
            <consortium name="DOE Joint Genome Institute"/>
            <person name="Kuo A."/>
            <person name="Girlanda M."/>
            <person name="Perotto S."/>
            <person name="Kohler A."/>
            <person name="Nagy L.G."/>
            <person name="Floudas D."/>
            <person name="Copeland A."/>
            <person name="Barry K.W."/>
            <person name="Cichocki N."/>
            <person name="Veneault-Fourrey C."/>
            <person name="LaButti K."/>
            <person name="Lindquist E.A."/>
            <person name="Lipzen A."/>
            <person name="Lundell T."/>
            <person name="Morin E."/>
            <person name="Murat C."/>
            <person name="Sun H."/>
            <person name="Tunlid A."/>
            <person name="Henrissat B."/>
            <person name="Grigoriev I.V."/>
            <person name="Hibbett D.S."/>
            <person name="Martin F."/>
            <person name="Nordberg H.P."/>
            <person name="Cantor M.N."/>
            <person name="Hua S.X."/>
        </authorList>
    </citation>
    <scope>NUCLEOTIDE SEQUENCE [LARGE SCALE GENOMIC DNA]</scope>
    <source>
        <strain evidence="1 2">MUT 4182</strain>
    </source>
</reference>
<organism evidence="1 2">
    <name type="scientific">Tulasnella calospora MUT 4182</name>
    <dbReference type="NCBI Taxonomy" id="1051891"/>
    <lineage>
        <taxon>Eukaryota</taxon>
        <taxon>Fungi</taxon>
        <taxon>Dikarya</taxon>
        <taxon>Basidiomycota</taxon>
        <taxon>Agaricomycotina</taxon>
        <taxon>Agaricomycetes</taxon>
        <taxon>Cantharellales</taxon>
        <taxon>Tulasnellaceae</taxon>
        <taxon>Tulasnella</taxon>
    </lineage>
</organism>
<keyword evidence="2" id="KW-1185">Reference proteome</keyword>
<accession>A0A0C3QEI5</accession>
<proteinExistence type="predicted"/>
<gene>
    <name evidence="1" type="ORF">M407DRAFT_27120</name>
</gene>
<evidence type="ECO:0000313" key="1">
    <source>
        <dbReference type="EMBL" id="KIO23424.1"/>
    </source>
</evidence>
<protein>
    <submittedName>
        <fullName evidence="1">Uncharacterized protein</fullName>
    </submittedName>
</protein>